<organism evidence="3 4">
    <name type="scientific">Fertoeibacter niger</name>
    <dbReference type="NCBI Taxonomy" id="2656921"/>
    <lineage>
        <taxon>Bacteria</taxon>
        <taxon>Pseudomonadati</taxon>
        <taxon>Pseudomonadota</taxon>
        <taxon>Alphaproteobacteria</taxon>
        <taxon>Rhodobacterales</taxon>
        <taxon>Paracoccaceae</taxon>
        <taxon>Fertoeibacter</taxon>
    </lineage>
</organism>
<protein>
    <submittedName>
        <fullName evidence="3">Extracellular solute-binding protein</fullName>
    </submittedName>
</protein>
<proteinExistence type="predicted"/>
<dbReference type="PANTHER" id="PTHR30006">
    <property type="entry name" value="THIAMINE-BINDING PERIPLASMIC PROTEIN-RELATED"/>
    <property type="match status" value="1"/>
</dbReference>
<gene>
    <name evidence="3" type="ORF">GEU84_018930</name>
</gene>
<reference evidence="3" key="1">
    <citation type="submission" date="2020-05" db="EMBL/GenBank/DDBJ databases">
        <title>Fertoebacter nigrum gen. nov., sp. nov., a new member of the family Rhodobacteraceae.</title>
        <authorList>
            <person name="Szuroczki S."/>
            <person name="Abbaszade G."/>
            <person name="Buni D."/>
            <person name="Schumann P."/>
            <person name="Toth E."/>
        </authorList>
    </citation>
    <scope>NUCLEOTIDE SEQUENCE</scope>
    <source>
        <strain evidence="3">RG-N-1a</strain>
    </source>
</reference>
<sequence length="361" mass="39392">MMFMKRLMAGAAVLAALPGLIQPVAANELANSYDAILEAAKSEQTLEVWVLIPTKPETHRAVIDAFKQEFGLETTINWVSITPSTAVARTVAESQSGRVSVDILEGSEEEVKVAVAQDLAMKIDWTGIFSERFPGIDKLENDIISEFKGFALPYFDYPYGTGWNPDLIDESEVPTKITDFTDPKFKGRFAFNQFALNPVPILGPFLGAEETIQLAKDIMANQPVLIRGTPSIAQAIVSGAVPFGVTGYTVAETARRNGEPIRFKLWEDYVPTAIQFLMVPKNSPSPNTAALFTAWFVSEGYKVADAVEPTPPPHDLTTELSKMTIATLEAGATHARLTEIGQLDVTKQVLEAINLLMSGQQ</sequence>
<dbReference type="InterPro" id="IPR006059">
    <property type="entry name" value="SBP"/>
</dbReference>
<feature type="chain" id="PRO_5036467713" evidence="2">
    <location>
        <begin position="27"/>
        <end position="361"/>
    </location>
</feature>
<dbReference type="Proteomes" id="UP000484076">
    <property type="component" value="Unassembled WGS sequence"/>
</dbReference>
<dbReference type="AlphaFoldDB" id="A0A8X8H4Y0"/>
<keyword evidence="1 2" id="KW-0732">Signal</keyword>
<keyword evidence="4" id="KW-1185">Reference proteome</keyword>
<evidence type="ECO:0000313" key="3">
    <source>
        <dbReference type="EMBL" id="NUB46472.1"/>
    </source>
</evidence>
<dbReference type="SUPFAM" id="SSF53850">
    <property type="entry name" value="Periplasmic binding protein-like II"/>
    <property type="match status" value="1"/>
</dbReference>
<dbReference type="EMBL" id="WHUT02000015">
    <property type="protein sequence ID" value="NUB46472.1"/>
    <property type="molecule type" value="Genomic_DNA"/>
</dbReference>
<dbReference type="Gene3D" id="3.40.190.10">
    <property type="entry name" value="Periplasmic binding protein-like II"/>
    <property type="match status" value="2"/>
</dbReference>
<evidence type="ECO:0000256" key="2">
    <source>
        <dbReference type="SAM" id="SignalP"/>
    </source>
</evidence>
<dbReference type="RefSeq" id="WP_152828564.1">
    <property type="nucleotide sequence ID" value="NZ_WHUT02000015.1"/>
</dbReference>
<evidence type="ECO:0000313" key="4">
    <source>
        <dbReference type="Proteomes" id="UP000484076"/>
    </source>
</evidence>
<comment type="caution">
    <text evidence="3">The sequence shown here is derived from an EMBL/GenBank/DDBJ whole genome shotgun (WGS) entry which is preliminary data.</text>
</comment>
<feature type="signal peptide" evidence="2">
    <location>
        <begin position="1"/>
        <end position="26"/>
    </location>
</feature>
<dbReference type="Pfam" id="PF13416">
    <property type="entry name" value="SBP_bac_8"/>
    <property type="match status" value="1"/>
</dbReference>
<evidence type="ECO:0000256" key="1">
    <source>
        <dbReference type="ARBA" id="ARBA00022729"/>
    </source>
</evidence>
<name>A0A8X8H4Y0_9RHOB</name>
<accession>A0A8X8H4Y0</accession>